<evidence type="ECO:0000313" key="3">
    <source>
        <dbReference type="EMBL" id="TXC69553.1"/>
    </source>
</evidence>
<dbReference type="EMBL" id="VOQR01000001">
    <property type="protein sequence ID" value="TXC69553.1"/>
    <property type="molecule type" value="Genomic_DNA"/>
</dbReference>
<feature type="signal peptide" evidence="2">
    <location>
        <begin position="1"/>
        <end position="24"/>
    </location>
</feature>
<dbReference type="OrthoDB" id="7573324at2"/>
<dbReference type="Proteomes" id="UP000321250">
    <property type="component" value="Unassembled WGS sequence"/>
</dbReference>
<evidence type="ECO:0000313" key="4">
    <source>
        <dbReference type="Proteomes" id="UP000321250"/>
    </source>
</evidence>
<name>A0A5C6U8X0_9SPHN</name>
<evidence type="ECO:0000256" key="1">
    <source>
        <dbReference type="SAM" id="MobiDB-lite"/>
    </source>
</evidence>
<protein>
    <recommendedName>
        <fullName evidence="5">Circumsporozoite protein</fullName>
    </recommendedName>
</protein>
<dbReference type="AlphaFoldDB" id="A0A5C6U8X0"/>
<evidence type="ECO:0000256" key="2">
    <source>
        <dbReference type="SAM" id="SignalP"/>
    </source>
</evidence>
<comment type="caution">
    <text evidence="3">The sequence shown here is derived from an EMBL/GenBank/DDBJ whole genome shotgun (WGS) entry which is preliminary data.</text>
</comment>
<proteinExistence type="predicted"/>
<accession>A0A5C6U8X0</accession>
<keyword evidence="4" id="KW-1185">Reference proteome</keyword>
<feature type="region of interest" description="Disordered" evidence="1">
    <location>
        <begin position="23"/>
        <end position="42"/>
    </location>
</feature>
<sequence length="71" mass="7171">MKKIALVPMMAVLALGVAACSKTADTSNTTTESNTIVEESDANLSVTDGLDATNTTGLINSEDPNASGNAL</sequence>
<organism evidence="3 4">
    <name type="scientific">Sphingomonas ginsenosidivorax</name>
    <dbReference type="NCBI Taxonomy" id="862135"/>
    <lineage>
        <taxon>Bacteria</taxon>
        <taxon>Pseudomonadati</taxon>
        <taxon>Pseudomonadota</taxon>
        <taxon>Alphaproteobacteria</taxon>
        <taxon>Sphingomonadales</taxon>
        <taxon>Sphingomonadaceae</taxon>
        <taxon>Sphingomonas</taxon>
    </lineage>
</organism>
<keyword evidence="2" id="KW-0732">Signal</keyword>
<reference evidence="3 4" key="1">
    <citation type="journal article" date="2013" name="Antonie Van Leeuwenhoek">
        <title>Sphingomonas ginsenosidivorax sp. nov., with the ability to transform ginsenosides.</title>
        <authorList>
            <person name="Jin X.F."/>
            <person name="Kim J.K."/>
            <person name="Liu Q.M."/>
            <person name="Kang M.S."/>
            <person name="He D."/>
            <person name="Jin F.X."/>
            <person name="Kim S.C."/>
            <person name="Im W.T."/>
        </authorList>
    </citation>
    <scope>NUCLEOTIDE SEQUENCE [LARGE SCALE GENOMIC DNA]</scope>
    <source>
        <strain evidence="3 4">KHI67</strain>
    </source>
</reference>
<evidence type="ECO:0008006" key="5">
    <source>
        <dbReference type="Google" id="ProtNLM"/>
    </source>
</evidence>
<dbReference type="RefSeq" id="WP_147078912.1">
    <property type="nucleotide sequence ID" value="NZ_VOQR01000001.1"/>
</dbReference>
<feature type="region of interest" description="Disordered" evidence="1">
    <location>
        <begin position="47"/>
        <end position="71"/>
    </location>
</feature>
<gene>
    <name evidence="3" type="ORF">FSB78_00145</name>
</gene>
<dbReference type="PROSITE" id="PS51257">
    <property type="entry name" value="PROKAR_LIPOPROTEIN"/>
    <property type="match status" value="1"/>
</dbReference>
<feature type="chain" id="PRO_5022696673" description="Circumsporozoite protein" evidence="2">
    <location>
        <begin position="25"/>
        <end position="71"/>
    </location>
</feature>